<evidence type="ECO:0000313" key="1">
    <source>
        <dbReference type="EMBL" id="PON81277.1"/>
    </source>
</evidence>
<dbReference type="EMBL" id="JXTC01000220">
    <property type="protein sequence ID" value="PON81277.1"/>
    <property type="molecule type" value="Genomic_DNA"/>
</dbReference>
<comment type="caution">
    <text evidence="1">The sequence shown here is derived from an EMBL/GenBank/DDBJ whole genome shotgun (WGS) entry which is preliminary data.</text>
</comment>
<organism evidence="1 2">
    <name type="scientific">Trema orientale</name>
    <name type="common">Charcoal tree</name>
    <name type="synonym">Celtis orientalis</name>
    <dbReference type="NCBI Taxonomy" id="63057"/>
    <lineage>
        <taxon>Eukaryota</taxon>
        <taxon>Viridiplantae</taxon>
        <taxon>Streptophyta</taxon>
        <taxon>Embryophyta</taxon>
        <taxon>Tracheophyta</taxon>
        <taxon>Spermatophyta</taxon>
        <taxon>Magnoliopsida</taxon>
        <taxon>eudicotyledons</taxon>
        <taxon>Gunneridae</taxon>
        <taxon>Pentapetalae</taxon>
        <taxon>rosids</taxon>
        <taxon>fabids</taxon>
        <taxon>Rosales</taxon>
        <taxon>Cannabaceae</taxon>
        <taxon>Trema</taxon>
    </lineage>
</organism>
<dbReference type="OrthoDB" id="10578563at2759"/>
<gene>
    <name evidence="1" type="ORF">TorRG33x02_229090</name>
</gene>
<dbReference type="InParanoid" id="A0A2P5E6U7"/>
<accession>A0A2P5E6U7</accession>
<evidence type="ECO:0000313" key="2">
    <source>
        <dbReference type="Proteomes" id="UP000237000"/>
    </source>
</evidence>
<keyword evidence="2" id="KW-1185">Reference proteome</keyword>
<sequence length="105" mass="11603">MQPRNCVTSQIGAQADKLAGRITLRTCRGVVKNLKLPGDIRTYLLKFYLSEKAIQSEGRSEGNATTHFHFRVMLITFLVRVMAANTSCFQGSVPGDCFAMFALVS</sequence>
<dbReference type="Proteomes" id="UP000237000">
    <property type="component" value="Unassembled WGS sequence"/>
</dbReference>
<dbReference type="AlphaFoldDB" id="A0A2P5E6U7"/>
<name>A0A2P5E6U7_TREOI</name>
<proteinExistence type="predicted"/>
<protein>
    <submittedName>
        <fullName evidence="1">Uncharacterized protein</fullName>
    </submittedName>
</protein>
<reference evidence="2" key="1">
    <citation type="submission" date="2016-06" db="EMBL/GenBank/DDBJ databases">
        <title>Parallel loss of symbiosis genes in relatives of nitrogen-fixing non-legume Parasponia.</title>
        <authorList>
            <person name="Van Velzen R."/>
            <person name="Holmer R."/>
            <person name="Bu F."/>
            <person name="Rutten L."/>
            <person name="Van Zeijl A."/>
            <person name="Liu W."/>
            <person name="Santuari L."/>
            <person name="Cao Q."/>
            <person name="Sharma T."/>
            <person name="Shen D."/>
            <person name="Roswanjaya Y."/>
            <person name="Wardhani T."/>
            <person name="Kalhor M.S."/>
            <person name="Jansen J."/>
            <person name="Van den Hoogen J."/>
            <person name="Gungor B."/>
            <person name="Hartog M."/>
            <person name="Hontelez J."/>
            <person name="Verver J."/>
            <person name="Yang W.-C."/>
            <person name="Schijlen E."/>
            <person name="Repin R."/>
            <person name="Schilthuizen M."/>
            <person name="Schranz E."/>
            <person name="Heidstra R."/>
            <person name="Miyata K."/>
            <person name="Fedorova E."/>
            <person name="Kohlen W."/>
            <person name="Bisseling T."/>
            <person name="Smit S."/>
            <person name="Geurts R."/>
        </authorList>
    </citation>
    <scope>NUCLEOTIDE SEQUENCE [LARGE SCALE GENOMIC DNA]</scope>
    <source>
        <strain evidence="2">cv. RG33-2</strain>
    </source>
</reference>